<comment type="caution">
    <text evidence="1">The sequence shown here is derived from an EMBL/GenBank/DDBJ whole genome shotgun (WGS) entry which is preliminary data.</text>
</comment>
<organism evidence="1 2">
    <name type="scientific">Dreissena polymorpha</name>
    <name type="common">Zebra mussel</name>
    <name type="synonym">Mytilus polymorpha</name>
    <dbReference type="NCBI Taxonomy" id="45954"/>
    <lineage>
        <taxon>Eukaryota</taxon>
        <taxon>Metazoa</taxon>
        <taxon>Spiralia</taxon>
        <taxon>Lophotrochozoa</taxon>
        <taxon>Mollusca</taxon>
        <taxon>Bivalvia</taxon>
        <taxon>Autobranchia</taxon>
        <taxon>Heteroconchia</taxon>
        <taxon>Euheterodonta</taxon>
        <taxon>Imparidentia</taxon>
        <taxon>Neoheterodontei</taxon>
        <taxon>Myida</taxon>
        <taxon>Dreissenoidea</taxon>
        <taxon>Dreissenidae</taxon>
        <taxon>Dreissena</taxon>
    </lineage>
</organism>
<dbReference type="Proteomes" id="UP000828390">
    <property type="component" value="Unassembled WGS sequence"/>
</dbReference>
<evidence type="ECO:0000313" key="1">
    <source>
        <dbReference type="EMBL" id="KAH3725118.1"/>
    </source>
</evidence>
<dbReference type="EMBL" id="JAIWYP010000012">
    <property type="protein sequence ID" value="KAH3725118.1"/>
    <property type="molecule type" value="Genomic_DNA"/>
</dbReference>
<reference evidence="1" key="2">
    <citation type="submission" date="2020-11" db="EMBL/GenBank/DDBJ databases">
        <authorList>
            <person name="McCartney M.A."/>
            <person name="Auch B."/>
            <person name="Kono T."/>
            <person name="Mallez S."/>
            <person name="Becker A."/>
            <person name="Gohl D.M."/>
            <person name="Silverstein K.A.T."/>
            <person name="Koren S."/>
            <person name="Bechman K.B."/>
            <person name="Herman A."/>
            <person name="Abrahante J.E."/>
            <person name="Garbe J."/>
        </authorList>
    </citation>
    <scope>NUCLEOTIDE SEQUENCE</scope>
    <source>
        <strain evidence="1">Duluth1</strain>
        <tissue evidence="1">Whole animal</tissue>
    </source>
</reference>
<protein>
    <submittedName>
        <fullName evidence="1">Uncharacterized protein</fullName>
    </submittedName>
</protein>
<proteinExistence type="predicted"/>
<reference evidence="1" key="1">
    <citation type="journal article" date="2019" name="bioRxiv">
        <title>The Genome of the Zebra Mussel, Dreissena polymorpha: A Resource for Invasive Species Research.</title>
        <authorList>
            <person name="McCartney M.A."/>
            <person name="Auch B."/>
            <person name="Kono T."/>
            <person name="Mallez S."/>
            <person name="Zhang Y."/>
            <person name="Obille A."/>
            <person name="Becker A."/>
            <person name="Abrahante J.E."/>
            <person name="Garbe J."/>
            <person name="Badalamenti J.P."/>
            <person name="Herman A."/>
            <person name="Mangelson H."/>
            <person name="Liachko I."/>
            <person name="Sullivan S."/>
            <person name="Sone E.D."/>
            <person name="Koren S."/>
            <person name="Silverstein K.A.T."/>
            <person name="Beckman K.B."/>
            <person name="Gohl D.M."/>
        </authorList>
    </citation>
    <scope>NUCLEOTIDE SEQUENCE</scope>
    <source>
        <strain evidence="1">Duluth1</strain>
        <tissue evidence="1">Whole animal</tissue>
    </source>
</reference>
<keyword evidence="2" id="KW-1185">Reference proteome</keyword>
<dbReference type="AlphaFoldDB" id="A0A9D4CH18"/>
<name>A0A9D4CH18_DREPO</name>
<evidence type="ECO:0000313" key="2">
    <source>
        <dbReference type="Proteomes" id="UP000828390"/>
    </source>
</evidence>
<sequence>MIVRYRRSKLSEDRGNEYKICWRTFCMWDHSIFSLPAVIDQGTALRTEIKVGQVTMVT</sequence>
<accession>A0A9D4CH18</accession>
<gene>
    <name evidence="1" type="ORF">DPMN_050949</name>
</gene>